<evidence type="ECO:0000259" key="3">
    <source>
        <dbReference type="Pfam" id="PF07587"/>
    </source>
</evidence>
<evidence type="ECO:0000259" key="2">
    <source>
        <dbReference type="Pfam" id="PF07583"/>
    </source>
</evidence>
<feature type="domain" description="DUF1553" evidence="3">
    <location>
        <begin position="791"/>
        <end position="1045"/>
    </location>
</feature>
<feature type="chain" id="PRO_5021728435" description="LamG-like jellyroll fold domain-containing protein" evidence="1">
    <location>
        <begin position="28"/>
        <end position="1128"/>
    </location>
</feature>
<dbReference type="Gene3D" id="2.60.120.200">
    <property type="match status" value="1"/>
</dbReference>
<organism evidence="4 5">
    <name type="scientific">Polystyrenella longa</name>
    <dbReference type="NCBI Taxonomy" id="2528007"/>
    <lineage>
        <taxon>Bacteria</taxon>
        <taxon>Pseudomonadati</taxon>
        <taxon>Planctomycetota</taxon>
        <taxon>Planctomycetia</taxon>
        <taxon>Planctomycetales</taxon>
        <taxon>Planctomycetaceae</taxon>
        <taxon>Polystyrenella</taxon>
    </lineage>
</organism>
<reference evidence="4 5" key="1">
    <citation type="submission" date="2019-02" db="EMBL/GenBank/DDBJ databases">
        <title>Deep-cultivation of Planctomycetes and their phenomic and genomic characterization uncovers novel biology.</title>
        <authorList>
            <person name="Wiegand S."/>
            <person name="Jogler M."/>
            <person name="Boedeker C."/>
            <person name="Pinto D."/>
            <person name="Vollmers J."/>
            <person name="Rivas-Marin E."/>
            <person name="Kohn T."/>
            <person name="Peeters S.H."/>
            <person name="Heuer A."/>
            <person name="Rast P."/>
            <person name="Oberbeckmann S."/>
            <person name="Bunk B."/>
            <person name="Jeske O."/>
            <person name="Meyerdierks A."/>
            <person name="Storesund J.E."/>
            <person name="Kallscheuer N."/>
            <person name="Luecker S."/>
            <person name="Lage O.M."/>
            <person name="Pohl T."/>
            <person name="Merkel B.J."/>
            <person name="Hornburger P."/>
            <person name="Mueller R.-W."/>
            <person name="Bruemmer F."/>
            <person name="Labrenz M."/>
            <person name="Spormann A.M."/>
            <person name="Op den Camp H."/>
            <person name="Overmann J."/>
            <person name="Amann R."/>
            <person name="Jetten M.S.M."/>
            <person name="Mascher T."/>
            <person name="Medema M.H."/>
            <person name="Devos D.P."/>
            <person name="Kaster A.-K."/>
            <person name="Ovreas L."/>
            <person name="Rohde M."/>
            <person name="Galperin M.Y."/>
            <person name="Jogler C."/>
        </authorList>
    </citation>
    <scope>NUCLEOTIDE SEQUENCE [LARGE SCALE GENOMIC DNA]</scope>
    <source>
        <strain evidence="4 5">Pla110</strain>
    </source>
</reference>
<dbReference type="InterPro" id="IPR011444">
    <property type="entry name" value="DUF1549"/>
</dbReference>
<proteinExistence type="predicted"/>
<dbReference type="PANTHER" id="PTHR35889:SF3">
    <property type="entry name" value="F-BOX DOMAIN-CONTAINING PROTEIN"/>
    <property type="match status" value="1"/>
</dbReference>
<gene>
    <name evidence="4" type="ORF">Pla110_46500</name>
</gene>
<protein>
    <recommendedName>
        <fullName evidence="6">LamG-like jellyroll fold domain-containing protein</fullName>
    </recommendedName>
</protein>
<dbReference type="Proteomes" id="UP000317178">
    <property type="component" value="Chromosome"/>
</dbReference>
<dbReference type="SUPFAM" id="SSF49899">
    <property type="entry name" value="Concanavalin A-like lectins/glucanases"/>
    <property type="match status" value="1"/>
</dbReference>
<sequence length="1128" mass="127434" precursor="true">MSRLLSSSLSLLIVAALALSFSSVSVAEDEKPKDTRPYHERVLADEPVVYWQFSQDEQLKNSVVDGSDLKFEMVGDIKWNQPGAQPEMFPLFSEANQAVRIDAGKHYVRVTDPGEKSVLDYDAGESITLEAWVNPTQIANGHTPYVIGKGRTHLEGQSRDNQNYALRLMGKSGNATVNFLFRSRGEQSEWHRWSSTGGFSINSGWHHIAITYTFGEEDSLRGYIDGKQVDGKWDYGGKTNKAPVVDDDELWIGSAQAGGASSSFTGELDEIAIYRKALTKEQVANHFDVILPDPYESPAELPADQVLVEIFENVKFATNWDLIHPDPTESYLQSSLVFMHTATKYDKKGLITDRSNPYLVRASTNIELPAGNHRFLLRSRRGSRLTVDGKLIAENGFLNPVQNGHNTIWEMPQLIPGIRPLQPGDSESAVEFTSPGGSHRIQLDFYSGGQGKRPDLGETFVSVQLEGTDQFLVLDHAGNIPLTNEAWNPYETAYDAKLEKMNTERRLAASVEYREQWAQRHAWIQGKLKETEAPEVPAETALPESNLIDRFINQELVKQNVEPTETMSDFEFVRRASLDVIGLVPTPEMIAEFFADQTVDRRANYLDRLLKHSGWADHWVSYWQDALAENPNVINPTLNNTGPFRYWLEESFRDNKPFDQLVTELVMMEGSQYYGGPAGFAIASQNDSPMAAKAHILGQAFLGMNMKCARCHDAPFHDFGQRDLFQMAAMLKRGPEKVPATSTLNVDPETLANMLIVVSIKPGEAMPPEWPFAADYPVESVDSFLQKPSDTREQLAWKITSPENDRFSKVIVNRVWHRLMGRGLVEPIDDWELGTNSHPELINFLAREFMLHGYDLKYITRLIMTSAAYQRKPAVDDSQMELFAGPSRRRMRAEQLVDSLFSVAGKSFNTEDMNIDVDGNRQEVVSRNFGSPERAWEFTSLSNERDRPSLTLPGVQTMINVLENFGWRPSRQDPLTYREESPSVLQSSILSNGVVAKRITQLSEDSRFTALAMQNLSVEEYVKQVYLTLLTREPTDEESRLFSEYLQPGFESRRIPGAEAGPMPMRPLRDGVSWSNHLKPRANELKIEYEDKIQIGDPPTTLLETDWRERAEDMLWALLNSPEFVLIP</sequence>
<dbReference type="Pfam" id="PF13385">
    <property type="entry name" value="Laminin_G_3"/>
    <property type="match status" value="1"/>
</dbReference>
<dbReference type="Pfam" id="PF07583">
    <property type="entry name" value="PSCyt2"/>
    <property type="match status" value="1"/>
</dbReference>
<evidence type="ECO:0008006" key="6">
    <source>
        <dbReference type="Google" id="ProtNLM"/>
    </source>
</evidence>
<dbReference type="AlphaFoldDB" id="A0A518CUI6"/>
<accession>A0A518CUI6</accession>
<evidence type="ECO:0000313" key="5">
    <source>
        <dbReference type="Proteomes" id="UP000317178"/>
    </source>
</evidence>
<dbReference type="InterPro" id="IPR013320">
    <property type="entry name" value="ConA-like_dom_sf"/>
</dbReference>
<evidence type="ECO:0000313" key="4">
    <source>
        <dbReference type="EMBL" id="QDU82887.1"/>
    </source>
</evidence>
<keyword evidence="5" id="KW-1185">Reference proteome</keyword>
<name>A0A518CUI6_9PLAN</name>
<dbReference type="PANTHER" id="PTHR35889">
    <property type="entry name" value="CYCLOINULO-OLIGOSACCHARIDE FRUCTANOTRANSFERASE-RELATED"/>
    <property type="match status" value="1"/>
</dbReference>
<dbReference type="EMBL" id="CP036281">
    <property type="protein sequence ID" value="QDU82887.1"/>
    <property type="molecule type" value="Genomic_DNA"/>
</dbReference>
<dbReference type="RefSeq" id="WP_197440396.1">
    <property type="nucleotide sequence ID" value="NZ_CP036281.1"/>
</dbReference>
<dbReference type="KEGG" id="plon:Pla110_46500"/>
<feature type="signal peptide" evidence="1">
    <location>
        <begin position="1"/>
        <end position="27"/>
    </location>
</feature>
<dbReference type="InterPro" id="IPR022655">
    <property type="entry name" value="DUF1553"/>
</dbReference>
<evidence type="ECO:0000256" key="1">
    <source>
        <dbReference type="SAM" id="SignalP"/>
    </source>
</evidence>
<keyword evidence="1" id="KW-0732">Signal</keyword>
<dbReference type="Pfam" id="PF07587">
    <property type="entry name" value="PSD1"/>
    <property type="match status" value="1"/>
</dbReference>
<feature type="domain" description="DUF1549" evidence="2">
    <location>
        <begin position="548"/>
        <end position="733"/>
    </location>
</feature>